<protein>
    <recommendedName>
        <fullName evidence="1">PiggyBac transposable element-derived protein domain-containing protein</fullName>
    </recommendedName>
</protein>
<comment type="caution">
    <text evidence="2">The sequence shown here is derived from an EMBL/GenBank/DDBJ whole genome shotgun (WGS) entry which is preliminary data.</text>
</comment>
<dbReference type="EMBL" id="JAFNEN010000419">
    <property type="protein sequence ID" value="KAG8183392.1"/>
    <property type="molecule type" value="Genomic_DNA"/>
</dbReference>
<evidence type="ECO:0000259" key="1">
    <source>
        <dbReference type="Pfam" id="PF13843"/>
    </source>
</evidence>
<dbReference type="InterPro" id="IPR029526">
    <property type="entry name" value="PGBD"/>
</dbReference>
<keyword evidence="3" id="KW-1185">Reference proteome</keyword>
<organism evidence="2 3">
    <name type="scientific">Oedothorax gibbosus</name>
    <dbReference type="NCBI Taxonomy" id="931172"/>
    <lineage>
        <taxon>Eukaryota</taxon>
        <taxon>Metazoa</taxon>
        <taxon>Ecdysozoa</taxon>
        <taxon>Arthropoda</taxon>
        <taxon>Chelicerata</taxon>
        <taxon>Arachnida</taxon>
        <taxon>Araneae</taxon>
        <taxon>Araneomorphae</taxon>
        <taxon>Entelegynae</taxon>
        <taxon>Araneoidea</taxon>
        <taxon>Linyphiidae</taxon>
        <taxon>Erigoninae</taxon>
        <taxon>Oedothorax</taxon>
    </lineage>
</organism>
<accession>A0AAV6UH47</accession>
<proteinExistence type="predicted"/>
<evidence type="ECO:0000313" key="3">
    <source>
        <dbReference type="Proteomes" id="UP000827092"/>
    </source>
</evidence>
<dbReference type="Pfam" id="PF13843">
    <property type="entry name" value="DDE_Tnp_1_7"/>
    <property type="match status" value="1"/>
</dbReference>
<dbReference type="PANTHER" id="PTHR46599:SF6">
    <property type="entry name" value="DUAL SPECIFICITY PHOSPHATASE 26"/>
    <property type="match status" value="1"/>
</dbReference>
<feature type="domain" description="PiggyBac transposable element-derived protein" evidence="1">
    <location>
        <begin position="8"/>
        <end position="63"/>
    </location>
</feature>
<gene>
    <name evidence="2" type="ORF">JTE90_008294</name>
</gene>
<name>A0AAV6UH47_9ARAC</name>
<evidence type="ECO:0000313" key="2">
    <source>
        <dbReference type="EMBL" id="KAG8183392.1"/>
    </source>
</evidence>
<dbReference type="Proteomes" id="UP000827092">
    <property type="component" value="Unassembled WGS sequence"/>
</dbReference>
<dbReference type="PANTHER" id="PTHR46599">
    <property type="entry name" value="PIGGYBAC TRANSPOSABLE ELEMENT-DERIVED PROTEIN 4"/>
    <property type="match status" value="1"/>
</dbReference>
<reference evidence="2 3" key="1">
    <citation type="journal article" date="2022" name="Nat. Ecol. Evol.">
        <title>A masculinizing supergene underlies an exaggerated male reproductive morph in a spider.</title>
        <authorList>
            <person name="Hendrickx F."/>
            <person name="De Corte Z."/>
            <person name="Sonet G."/>
            <person name="Van Belleghem S.M."/>
            <person name="Kostlbacher S."/>
            <person name="Vangestel C."/>
        </authorList>
    </citation>
    <scope>NUCLEOTIDE SEQUENCE [LARGE SCALE GENOMIC DNA]</scope>
    <source>
        <strain evidence="2">W744_W776</strain>
    </source>
</reference>
<dbReference type="AlphaFoldDB" id="A0AAV6UH47"/>
<sequence>MDEAIDESSGETSKPEIITFNNMTKGAVDVVDEMASAYSTARISKRWRVVVFFSLLNVATINSRILLLSVKEPPLKYKNRRHFLKDLALQLITSHAADREMEVLRHEESLRRNFADPGPSAKTQNVSCKKRCYLCARVKDRKTNSCCSKCYKNICKEHNHALCANCIE</sequence>